<protein>
    <recommendedName>
        <fullName evidence="3">YqzL-like protein</fullName>
    </recommendedName>
</protein>
<accession>A0A517DUE5</accession>
<dbReference type="KEGG" id="sted:SPTER_22710"/>
<sequence>MLLRETMWEIFFSTGNIDAYLTYRACLNPDASQLESTGDEPVEVLTVPEYHWNNLLRELREVRWQ</sequence>
<evidence type="ECO:0000313" key="1">
    <source>
        <dbReference type="EMBL" id="QDR80928.1"/>
    </source>
</evidence>
<reference evidence="1 2" key="1">
    <citation type="submission" date="2019-02" db="EMBL/GenBank/DDBJ databases">
        <title>Closed genome of Sporomusa termitida DSM 4440.</title>
        <authorList>
            <person name="Poehlein A."/>
            <person name="Daniel R."/>
        </authorList>
    </citation>
    <scope>NUCLEOTIDE SEQUENCE [LARGE SCALE GENOMIC DNA]</scope>
    <source>
        <strain evidence="1 2">DSM 4440</strain>
    </source>
</reference>
<organism evidence="1 2">
    <name type="scientific">Sporomusa termitida</name>
    <dbReference type="NCBI Taxonomy" id="2377"/>
    <lineage>
        <taxon>Bacteria</taxon>
        <taxon>Bacillati</taxon>
        <taxon>Bacillota</taxon>
        <taxon>Negativicutes</taxon>
        <taxon>Selenomonadales</taxon>
        <taxon>Sporomusaceae</taxon>
        <taxon>Sporomusa</taxon>
    </lineage>
</organism>
<keyword evidence="2" id="KW-1185">Reference proteome</keyword>
<dbReference type="Proteomes" id="UP000320776">
    <property type="component" value="Chromosome"/>
</dbReference>
<evidence type="ECO:0008006" key="3">
    <source>
        <dbReference type="Google" id="ProtNLM"/>
    </source>
</evidence>
<dbReference type="AlphaFoldDB" id="A0A517DUE5"/>
<proteinExistence type="predicted"/>
<dbReference type="EMBL" id="CP036259">
    <property type="protein sequence ID" value="QDR80928.1"/>
    <property type="molecule type" value="Genomic_DNA"/>
</dbReference>
<dbReference type="RefSeq" id="WP_144350481.1">
    <property type="nucleotide sequence ID" value="NZ_CP036259.1"/>
</dbReference>
<evidence type="ECO:0000313" key="2">
    <source>
        <dbReference type="Proteomes" id="UP000320776"/>
    </source>
</evidence>
<gene>
    <name evidence="1" type="ORF">SPTER_22710</name>
</gene>
<dbReference type="OrthoDB" id="1650227at2"/>
<name>A0A517DUE5_9FIRM</name>